<dbReference type="OrthoDB" id="9798009at2"/>
<keyword evidence="1" id="KW-0472">Membrane</keyword>
<keyword evidence="1" id="KW-0812">Transmembrane</keyword>
<comment type="caution">
    <text evidence="2">The sequence shown here is derived from an EMBL/GenBank/DDBJ whole genome shotgun (WGS) entry which is preliminary data.</text>
</comment>
<evidence type="ECO:0000313" key="3">
    <source>
        <dbReference type="Proteomes" id="UP000191418"/>
    </source>
</evidence>
<reference evidence="2 3" key="1">
    <citation type="submission" date="2017-01" db="EMBL/GenBank/DDBJ databases">
        <title>Genome Sequencing of a Marine Spirillum, Oceanospirillum multiglobuliferum ATCC 33336, from Japan.</title>
        <authorList>
            <person name="Carney J.G."/>
            <person name="Trachtenberg A.M."/>
            <person name="Rheaume B.A."/>
            <person name="Linnane J.D."/>
            <person name="Pitts N.L."/>
            <person name="Mykles D.L."/>
            <person name="Maclea K.S."/>
        </authorList>
    </citation>
    <scope>NUCLEOTIDE SEQUENCE [LARGE SCALE GENOMIC DNA]</scope>
    <source>
        <strain evidence="2 3">ATCC 33336</strain>
    </source>
</reference>
<keyword evidence="1" id="KW-1133">Transmembrane helix</keyword>
<dbReference type="AlphaFoldDB" id="A0A1T4LJB9"/>
<feature type="transmembrane region" description="Helical" evidence="1">
    <location>
        <begin position="48"/>
        <end position="70"/>
    </location>
</feature>
<evidence type="ECO:0000313" key="2">
    <source>
        <dbReference type="EMBL" id="OPX56637.1"/>
    </source>
</evidence>
<sequence>MLSQPIESILRTTAPSTLTDIILVFLAITFVLALIFRKANKCHGFTQYTPTFLTTLGILGTFAGIIAGLLGFDVDHIDQSIGYLLEGLKTAFLTSLVGMTLSILYKLVDATGWISPDTPSGIDEEEVGAFELLLELKKQSDHVVSLKEAIGGDSDTSLVGQLRQLRLDLTDQHKAILSTLTDDSGDSLKGQVTLLRSDIASQHRNTLAVIEPIPYALTAINEAAQTQQKNFSEFQDRLWVNLQNFADMLSKSATEQVINALKEVISDFNNNLIEQFGENFKQLNAAVLELVQWQENYKQQLAEMSVQYQQGVSAITQTEQAVSHISVESKAIPENMAALKVVMEVNQHQIEVLKQHLDAFREIRDRAVEAVPEIRAQIDLAVEGMKHATVSITEGMADTSQTLTSSLKTASESVLVGITGAANTLSEGILQSTTSLQESVANSATSMTDSVGQSSKILTDGLKTAGESMVMDVTGAANEMRIGILDSSESLEKAVINSATELVINSEKANKELINSADLIAENNQKTRTMFNESQAEIAAIFRSLVFELTTDNQKLHETFSQTSQALITETDRVRLKFEQHLDAMRNEMMIAFKEQAEQQMLEHQRVLKGVSQHADEALKDTAEAVQKQVRMLDEALNH</sequence>
<dbReference type="RefSeq" id="WP_078744104.1">
    <property type="nucleotide sequence ID" value="NZ_FUXG01000002.1"/>
</dbReference>
<proteinExistence type="predicted"/>
<dbReference type="STRING" id="64969.SAMN02745127_00499"/>
<accession>A0A1T4LJB9</accession>
<dbReference type="EMBL" id="MTSM01000002">
    <property type="protein sequence ID" value="OPX56637.1"/>
    <property type="molecule type" value="Genomic_DNA"/>
</dbReference>
<organism evidence="2 3">
    <name type="scientific">Oceanospirillum multiglobuliferum</name>
    <dbReference type="NCBI Taxonomy" id="64969"/>
    <lineage>
        <taxon>Bacteria</taxon>
        <taxon>Pseudomonadati</taxon>
        <taxon>Pseudomonadota</taxon>
        <taxon>Gammaproteobacteria</taxon>
        <taxon>Oceanospirillales</taxon>
        <taxon>Oceanospirillaceae</taxon>
        <taxon>Oceanospirillum</taxon>
    </lineage>
</organism>
<protein>
    <recommendedName>
        <fullName evidence="4">MotA/TolQ/ExbB proton channel domain-containing protein</fullName>
    </recommendedName>
</protein>
<feature type="transmembrane region" description="Helical" evidence="1">
    <location>
        <begin position="17"/>
        <end position="36"/>
    </location>
</feature>
<dbReference type="Proteomes" id="UP000191418">
    <property type="component" value="Unassembled WGS sequence"/>
</dbReference>
<gene>
    <name evidence="2" type="ORF">BTE48_01680</name>
</gene>
<keyword evidence="3" id="KW-1185">Reference proteome</keyword>
<name>A0A1T4LJB9_9GAMM</name>
<evidence type="ECO:0000256" key="1">
    <source>
        <dbReference type="SAM" id="Phobius"/>
    </source>
</evidence>
<evidence type="ECO:0008006" key="4">
    <source>
        <dbReference type="Google" id="ProtNLM"/>
    </source>
</evidence>